<feature type="region of interest" description="Disordered" evidence="1">
    <location>
        <begin position="1403"/>
        <end position="1426"/>
    </location>
</feature>
<feature type="region of interest" description="Disordered" evidence="1">
    <location>
        <begin position="1927"/>
        <end position="2013"/>
    </location>
</feature>
<protein>
    <submittedName>
        <fullName evidence="2">Uncharacterized protein</fullName>
    </submittedName>
</protein>
<feature type="compositionally biased region" description="Low complexity" evidence="1">
    <location>
        <begin position="19"/>
        <end position="32"/>
    </location>
</feature>
<feature type="region of interest" description="Disordered" evidence="1">
    <location>
        <begin position="2181"/>
        <end position="2210"/>
    </location>
</feature>
<feature type="compositionally biased region" description="Polar residues" evidence="1">
    <location>
        <begin position="922"/>
        <end position="935"/>
    </location>
</feature>
<feature type="compositionally biased region" description="Polar residues" evidence="1">
    <location>
        <begin position="410"/>
        <end position="420"/>
    </location>
</feature>
<feature type="compositionally biased region" description="Basic residues" evidence="1">
    <location>
        <begin position="1019"/>
        <end position="1028"/>
    </location>
</feature>
<feature type="region of interest" description="Disordered" evidence="1">
    <location>
        <begin position="651"/>
        <end position="771"/>
    </location>
</feature>
<feature type="compositionally biased region" description="Pro residues" evidence="1">
    <location>
        <begin position="1"/>
        <end position="12"/>
    </location>
</feature>
<feature type="compositionally biased region" description="Gly residues" evidence="1">
    <location>
        <begin position="1331"/>
        <end position="1342"/>
    </location>
</feature>
<feature type="compositionally biased region" description="Basic and acidic residues" evidence="1">
    <location>
        <begin position="1828"/>
        <end position="1848"/>
    </location>
</feature>
<feature type="compositionally biased region" description="Polar residues" evidence="1">
    <location>
        <begin position="717"/>
        <end position="726"/>
    </location>
</feature>
<accession>A0A0G4GL02</accession>
<dbReference type="EMBL" id="CDMY01000704">
    <property type="protein sequence ID" value="CEM30714.1"/>
    <property type="molecule type" value="Genomic_DNA"/>
</dbReference>
<feature type="compositionally biased region" description="Basic and acidic residues" evidence="1">
    <location>
        <begin position="760"/>
        <end position="771"/>
    </location>
</feature>
<feature type="region of interest" description="Disordered" evidence="1">
    <location>
        <begin position="1654"/>
        <end position="1694"/>
    </location>
</feature>
<feature type="compositionally biased region" description="Pro residues" evidence="1">
    <location>
        <begin position="181"/>
        <end position="199"/>
    </location>
</feature>
<feature type="region of interest" description="Disordered" evidence="1">
    <location>
        <begin position="1"/>
        <end position="93"/>
    </location>
</feature>
<feature type="region of interest" description="Disordered" evidence="1">
    <location>
        <begin position="1773"/>
        <end position="1889"/>
    </location>
</feature>
<sequence length="2323" mass="248468">MSSEDPPNPPLPAAEDAQGSDQPSGQPQPLQPRELATPAPGVRDVSPTPVSAPAGQQRGRNAVEAYKYDASTSPLAPVASGGSSRLDRGPSLGPVEVLASAFGRAISQRAWTQEQLEDLQCGLADVLWEVNPANPANHHLTQTEIQQRVQQGNAGDEQGRGTGGLGLSANTNGASEGVSGPAPPPPPPQPQLAVIPPPEQSRNDAGRPSTTEQTSTSAAASAAAASAPPAQQYTSSADPLITPLPPAIGHHHRPTARADDEIARWAREDVAAWAAGIQDAELTNIDNELKYHQERQLEVERRIQTVTLGDSHTSAVPLQQLLHYKQLIGQDVQRCRRLRYARIAAINAAQTAGRQRADPPIQGLGERLAATHSAATVSYRGDAQQHITDQPPPPPPPHTTRVLDPLWTASAPTSGRPATTAQPQSGSQAGSSVYPPAVVVAEGGQRRCAHGAAEEGGSVFVRSSDQRDRQARTSTSWADPRERLKEKRELLYGLLMTRLDRRLFNIATATVGTLAIEQMNGTALWKALVRHMEPQADHHLQLLADQLTSLPRAPTAEIAATNIRSIENEILDAGGTLDTEKTRLQRYKDTLPTHMLPHVKLIETARHQVNHMLESNPEAELAGLRRLRPLTMEELSTQLIRHERNENPNLDYLQPVLQLPGGTDKKGAAMLANHKSGGGQGRQEQGGGGGNRQANQPTYASGTPPRGQKWTPVPKSSGASRRTQQTSGSASGGGNKAPGHGNHESLPRPKASDGLVSQEEIDKRTAENKCPRADDEIARRAKEDVAAWAAGLYNAELTDIDNELVYHKERGLEVERLIQAVTLGDSHTSAVPLQQLFHYKQLIGQDVQRCRRQRYARIAAINAAQTAGRQRADPPIQGQGERLAATHSAATVSYPGDAQQHITDQPPPPPPPHTTRVLDPLWSSSAPASGRPATTAQPQSGSQAGSSVHPPAVVGAEGGQGRCAHGAAEDGGSVFVRSSDQRDRQARTSTSCADPRCPGRGTGADRGSPRSSDDDRYRSHSSRRRSRTRSPEDQKGFNPPAELKYDKDVFSRWRVWKRNMESVAIFSWRLKEVLTDEPDPSDSERLKDKREMLYGLLMTRLDRRLFNIATATVGTLAIQQMNGTAVWKALVRHMEPQADHHLQLLADQLTSLPRAPTAEIAATNIRSIENEILDAGGTLDKEETRLQRYKDTLPTHMLPHVKLIETARNQLSGMIDNNPQAELAGLRRPRPLTMEGLSTQLIRHERNENPNLDYLQPVLQLPGGTDKQGAAMVANHKSGGGQGRQAQGGGGGNRQANQPTYASGTPPRGQKWTPKGSGASQRTQQTSASASGGGNASGGGSKAPGHGNHESLPRPKASDGLVSQEEIDERTAENKCPWCGKGGHEYYECYRHRAELIKRGGRFANLPPRWSPKQTGGGKGRDGGGHAVRLAVSEEPEPAAALGNALTPLHSPGPPPSTGSDDSAYYAAAEPSVGPDLSAPHSTLFHFNEDRQQLPDVSDGESATLLLEGDGEAAAMDGGAATHIFRDKKFLIPGSERPTPGLTIKTAHEGQDLDIECEGKAIIGVTDENGFQRLMKLSPVYVAPDCPTTLISERQLHARGGGVHKVAGEADHAYLYWHVVGIDGIRQTCVVPLTCAVGGYRLMVWPWTTADDKRTDERTARDPLQSGGGHTHEGVCPSDSSGDGGDAGGANVGDHRQQQRIWTSLVYLMMTVLIMCALLSCMRIYTTDITTRWPPATQPSATIPTVRHSHHPFGPSLFLDHFSYPLNPSPSPGLPFLGGSESGGGETSTWTSMTDTGGAAGADGDTTQQQQQQQQVQQPPSQHVQLEIAERPQRDKRPPARAEEERYQWHRPIPPLDPTCRSGQQESHPATGVQREHASGGVQPDGESRAAVDNVVVEAGESPAAEPVSQQERPEGEGAVIAVPVEEEEPSDGAQLPSAQSFGSPPTQPSKAAAIPPIPPPAHQPSDAPLHHSNMHCAGGDAQPADHRSEAYESQLRGQAEKERNAADQAKRSLGEEGMEAAFVVDCLVGEGTMVTSQNPTADVIFAATLEGYINGTNGTLHDHQTHALWAYKGDVGVTNDDSTKSSVECLIHPSGAAGGAEETFLVNCMKVGGGLYCTAPPDNPSAAVIFEATPATWDDTRSTPIGRLRHDFCAHDGDGVAECLNDLPARSTIKAATAPLTSHSSAASPAATTPASHFGTTLRPPDIPLPRGGDIDRVEKGMSAVGAVGGYLTDGSSPSKAHSIADGMLFSHFGNVSRIGDDSLVIHQATHALTLDSVTAPVIRQMVLDSNGAGADYAKSNKMDSRFLRHEDVCYHHVCQLV</sequence>
<feature type="region of interest" description="Disordered" evidence="1">
    <location>
        <begin position="864"/>
        <end position="1041"/>
    </location>
</feature>
<feature type="region of interest" description="Disordered" evidence="1">
    <location>
        <begin position="381"/>
        <end position="432"/>
    </location>
</feature>
<dbReference type="PANTHER" id="PTHR45725">
    <property type="entry name" value="FORMIN HOMOLOGY 2 FAMILY MEMBER"/>
    <property type="match status" value="1"/>
</dbReference>
<gene>
    <name evidence="2" type="ORF">Vbra_1263</name>
</gene>
<name>A0A0G4GL02_VITBC</name>
<evidence type="ECO:0000256" key="1">
    <source>
        <dbReference type="SAM" id="MobiDB-lite"/>
    </source>
</evidence>
<feature type="region of interest" description="Disordered" evidence="1">
    <location>
        <begin position="146"/>
        <end position="256"/>
    </location>
</feature>
<keyword evidence="3" id="KW-1185">Reference proteome</keyword>
<dbReference type="VEuPathDB" id="CryptoDB:Vbra_1263"/>
<feature type="compositionally biased region" description="Low complexity" evidence="1">
    <location>
        <begin position="1794"/>
        <end position="1818"/>
    </location>
</feature>
<feature type="compositionally biased region" description="Low complexity" evidence="1">
    <location>
        <begin position="936"/>
        <end position="947"/>
    </location>
</feature>
<proteinExistence type="predicted"/>
<feature type="compositionally biased region" description="Low complexity" evidence="1">
    <location>
        <begin position="208"/>
        <end position="237"/>
    </location>
</feature>
<feature type="compositionally biased region" description="Gly residues" evidence="1">
    <location>
        <begin position="1278"/>
        <end position="1293"/>
    </location>
</feature>
<organism evidence="2 3">
    <name type="scientific">Vitrella brassicaformis (strain CCMP3155)</name>
    <dbReference type="NCBI Taxonomy" id="1169540"/>
    <lineage>
        <taxon>Eukaryota</taxon>
        <taxon>Sar</taxon>
        <taxon>Alveolata</taxon>
        <taxon>Colpodellida</taxon>
        <taxon>Vitrellaceae</taxon>
        <taxon>Vitrella</taxon>
    </lineage>
</organism>
<reference evidence="2 3" key="1">
    <citation type="submission" date="2014-11" db="EMBL/GenBank/DDBJ databases">
        <authorList>
            <person name="Zhu J."/>
            <person name="Qi W."/>
            <person name="Song R."/>
        </authorList>
    </citation>
    <scope>NUCLEOTIDE SEQUENCE [LARGE SCALE GENOMIC DNA]</scope>
</reference>
<evidence type="ECO:0000313" key="2">
    <source>
        <dbReference type="EMBL" id="CEM30714.1"/>
    </source>
</evidence>
<feature type="region of interest" description="Disordered" evidence="1">
    <location>
        <begin position="1255"/>
        <end position="1377"/>
    </location>
</feature>
<dbReference type="InParanoid" id="A0A0G4GL02"/>
<feature type="compositionally biased region" description="Basic and acidic residues" evidence="1">
    <location>
        <begin position="1347"/>
        <end position="1357"/>
    </location>
</feature>
<feature type="compositionally biased region" description="Basic and acidic residues" evidence="1">
    <location>
        <begin position="1999"/>
        <end position="2013"/>
    </location>
</feature>
<feature type="compositionally biased region" description="Basic and acidic residues" evidence="1">
    <location>
        <begin position="741"/>
        <end position="751"/>
    </location>
</feature>
<dbReference type="Proteomes" id="UP000041254">
    <property type="component" value="Unassembled WGS sequence"/>
</dbReference>
<feature type="compositionally biased region" description="Gly residues" evidence="1">
    <location>
        <begin position="676"/>
        <end position="691"/>
    </location>
</feature>
<feature type="region of interest" description="Disordered" evidence="1">
    <location>
        <begin position="1443"/>
        <end position="1465"/>
    </location>
</feature>
<feature type="compositionally biased region" description="Basic and acidic residues" evidence="1">
    <location>
        <begin position="1007"/>
        <end position="1018"/>
    </location>
</feature>
<dbReference type="PANTHER" id="PTHR45725:SF18">
    <property type="entry name" value="ORC1-LIKE AAA ATPASE DOMAIN-CONTAINING PROTEIN"/>
    <property type="match status" value="1"/>
</dbReference>
<evidence type="ECO:0000313" key="3">
    <source>
        <dbReference type="Proteomes" id="UP000041254"/>
    </source>
</evidence>
<feature type="compositionally biased region" description="Low complexity" evidence="1">
    <location>
        <begin position="421"/>
        <end position="432"/>
    </location>
</feature>
<feature type="compositionally biased region" description="Low complexity" evidence="1">
    <location>
        <begin position="2181"/>
        <end position="2197"/>
    </location>
</feature>
<feature type="compositionally biased region" description="Gly residues" evidence="1">
    <location>
        <begin position="1682"/>
        <end position="1691"/>
    </location>
</feature>
<dbReference type="InterPro" id="IPR051425">
    <property type="entry name" value="Formin_Homology"/>
</dbReference>
<feature type="region of interest" description="Disordered" evidence="1">
    <location>
        <begin position="459"/>
        <end position="480"/>
    </location>
</feature>
<feature type="compositionally biased region" description="Low complexity" evidence="1">
    <location>
        <begin position="1316"/>
        <end position="1330"/>
    </location>
</feature>